<keyword evidence="1" id="KW-0880">Kelch repeat</keyword>
<keyword evidence="3" id="KW-1133">Transmembrane helix</keyword>
<keyword evidence="3" id="KW-0472">Membrane</keyword>
<dbReference type="PANTHER" id="PTHR24412:SF441">
    <property type="entry name" value="KELCH-LIKE PROTEIN 28"/>
    <property type="match status" value="1"/>
</dbReference>
<protein>
    <submittedName>
        <fullName evidence="4">Uncharacterized protein</fullName>
    </submittedName>
</protein>
<proteinExistence type="predicted"/>
<keyword evidence="3" id="KW-0812">Transmembrane</keyword>
<feature type="transmembrane region" description="Helical" evidence="3">
    <location>
        <begin position="744"/>
        <end position="761"/>
    </location>
</feature>
<evidence type="ECO:0000256" key="1">
    <source>
        <dbReference type="ARBA" id="ARBA00022441"/>
    </source>
</evidence>
<dbReference type="EMBL" id="LAZR01006256">
    <property type="protein sequence ID" value="KKM93516.1"/>
    <property type="molecule type" value="Genomic_DNA"/>
</dbReference>
<evidence type="ECO:0000313" key="4">
    <source>
        <dbReference type="EMBL" id="KKM93516.1"/>
    </source>
</evidence>
<evidence type="ECO:0000256" key="2">
    <source>
        <dbReference type="ARBA" id="ARBA00022737"/>
    </source>
</evidence>
<dbReference type="PANTHER" id="PTHR24412">
    <property type="entry name" value="KELCH PROTEIN"/>
    <property type="match status" value="1"/>
</dbReference>
<accession>A0A0F9M2E2</accession>
<dbReference type="AlphaFoldDB" id="A0A0F9M2E2"/>
<sequence>MRIIRAFFVSLGIFILVTGIVFAQTWEFIFPTIVTDESATAQTGLPVMLGYGGQSMIDSGKIDADGLNTNMQVGTNDIKYMMSTTQVNIVLVSMPASAKVTADLYTNYAPAQTEFPIVIGGNGQIVIEDNALIELGNNFDIDMSAYFDTSATGNIFNKTGAFDIFVDSGDIIAEIKGATWIQVAPQLNAQTLIYSLAVHNGKLYGGTSGGGRLFEWNDVNAWVQVAPQLGAITNIHALAVHNGKLYGGTNVSGQLYEWNDVNAWASVAPQLNGQIAILAMAVHNGKLYGGTNAGGRLFEWNDVNAWVQVAPQLNAETALLSLAVHNGKLYGGTNVNGMLYEWNDVNAWVEVAPQLGAETLIISLASYNGRLYGGTSINGLLYQWNDNDQWVEVAPKLAETVIRSLEVHNGSLFGGTGSLGKLYEWNDIDAWVEVSPQVGGQTDIYSLADYNGKLYGSTYNGGRLFEWDTLTIEATVASGEHDIIVAADAANFNITVDTIEEDTVALAGATVTNTAEVTRIFEDTTVPYSTGYTMDIGGVTRLDYVEPTTMVIGAAYDGTADAGGTVTTIVDGELTQGDDYWNFAILTITDTTDDLAPEGEIAIITDFDDATNTLTFLGSMTVATDAGDTYTVDFGTLLDDTVNNLDGRITWGVNEDLGILYSEMQPFADTTAAASADLGFNMPESVMPATWFAAGENLVNLPFYDSWNATATDIGMPVQTLYFFSLIGTALLVFMILATTTKSAFVALLGMLVIMFTGSSMTIVPMWIPFSILIVDIGILFLYRQVSY</sequence>
<reference evidence="4" key="1">
    <citation type="journal article" date="2015" name="Nature">
        <title>Complex archaea that bridge the gap between prokaryotes and eukaryotes.</title>
        <authorList>
            <person name="Spang A."/>
            <person name="Saw J.H."/>
            <person name="Jorgensen S.L."/>
            <person name="Zaremba-Niedzwiedzka K."/>
            <person name="Martijn J."/>
            <person name="Lind A.E."/>
            <person name="van Eijk R."/>
            <person name="Schleper C."/>
            <person name="Guy L."/>
            <person name="Ettema T.J."/>
        </authorList>
    </citation>
    <scope>NUCLEOTIDE SEQUENCE</scope>
</reference>
<feature type="transmembrane region" description="Helical" evidence="3">
    <location>
        <begin position="767"/>
        <end position="783"/>
    </location>
</feature>
<organism evidence="4">
    <name type="scientific">marine sediment metagenome</name>
    <dbReference type="NCBI Taxonomy" id="412755"/>
    <lineage>
        <taxon>unclassified sequences</taxon>
        <taxon>metagenomes</taxon>
        <taxon>ecological metagenomes</taxon>
    </lineage>
</organism>
<dbReference type="SUPFAM" id="SSF101898">
    <property type="entry name" value="NHL repeat"/>
    <property type="match status" value="1"/>
</dbReference>
<evidence type="ECO:0000256" key="3">
    <source>
        <dbReference type="SAM" id="Phobius"/>
    </source>
</evidence>
<keyword evidence="2" id="KW-0677">Repeat</keyword>
<comment type="caution">
    <text evidence="4">The sequence shown here is derived from an EMBL/GenBank/DDBJ whole genome shotgun (WGS) entry which is preliminary data.</text>
</comment>
<gene>
    <name evidence="4" type="ORF">LCGC14_1207590</name>
</gene>
<name>A0A0F9M2E2_9ZZZZ</name>
<feature type="transmembrane region" description="Helical" evidence="3">
    <location>
        <begin position="720"/>
        <end position="737"/>
    </location>
</feature>